<gene>
    <name evidence="2" type="ORF">DBW69_04900</name>
</gene>
<reference evidence="2 3" key="1">
    <citation type="journal article" date="2018" name="Microbiome">
        <title>Fine metagenomic profile of the Mediterranean stratified and mixed water columns revealed by assembly and recruitment.</title>
        <authorList>
            <person name="Haro-Moreno J.M."/>
            <person name="Lopez-Perez M."/>
            <person name="De La Torre J.R."/>
            <person name="Picazo A."/>
            <person name="Camacho A."/>
            <person name="Rodriguez-Valera F."/>
        </authorList>
    </citation>
    <scope>NUCLEOTIDE SEQUENCE [LARGE SCALE GENOMIC DNA]</scope>
    <source>
        <strain evidence="2">MED-G55</strain>
    </source>
</reference>
<dbReference type="InterPro" id="IPR016866">
    <property type="entry name" value="UCP028069"/>
</dbReference>
<accession>A0A368DZS2</accession>
<dbReference type="PIRSF" id="PIRSF028069">
    <property type="entry name" value="UCP028069"/>
    <property type="match status" value="1"/>
</dbReference>
<name>A0A368DZS2_9PROT</name>
<feature type="coiled-coil region" evidence="1">
    <location>
        <begin position="74"/>
        <end position="115"/>
    </location>
</feature>
<evidence type="ECO:0000313" key="2">
    <source>
        <dbReference type="EMBL" id="RCL76783.1"/>
    </source>
</evidence>
<sequence length="268" mass="30330">MPKAYSNSNVLLHRILITAMASLFVLIALIFQATAQEVLAQVQSSANGSVTDGSKSQKKIDKLDDQTAELVMEYRASVRQLEELREYNAQLEKLIKAQREEMVKIRQEIEDVTTIDRTIIPHMFKMIDGLEAFVNLDTPFLIDERKTRVARLRALMDRSDANPAEKYRKILEAFEIENEYGRTIEAYEGSLTVEGVERTVNFLRLGRVSWLYQTLDGEESGVWSQAAGDWVDLDGDFDAEIRTNLRIAREQAAPNLMVVPLFGANGGN</sequence>
<dbReference type="Proteomes" id="UP000252132">
    <property type="component" value="Unassembled WGS sequence"/>
</dbReference>
<dbReference type="AlphaFoldDB" id="A0A368DZS2"/>
<dbReference type="EMBL" id="QOQF01000017">
    <property type="protein sequence ID" value="RCL76783.1"/>
    <property type="molecule type" value="Genomic_DNA"/>
</dbReference>
<proteinExistence type="predicted"/>
<evidence type="ECO:0000313" key="3">
    <source>
        <dbReference type="Proteomes" id="UP000252132"/>
    </source>
</evidence>
<evidence type="ECO:0000256" key="1">
    <source>
        <dbReference type="SAM" id="Coils"/>
    </source>
</evidence>
<organism evidence="2 3">
    <name type="scientific">PS1 clade bacterium</name>
    <dbReference type="NCBI Taxonomy" id="2175152"/>
    <lineage>
        <taxon>Bacteria</taxon>
        <taxon>Pseudomonadati</taxon>
        <taxon>Pseudomonadota</taxon>
        <taxon>Alphaproteobacteria</taxon>
        <taxon>PS1 clade</taxon>
    </lineage>
</organism>
<keyword evidence="1" id="KW-0175">Coiled coil</keyword>
<comment type="caution">
    <text evidence="2">The sequence shown here is derived from an EMBL/GenBank/DDBJ whole genome shotgun (WGS) entry which is preliminary data.</text>
</comment>
<protein>
    <submittedName>
        <fullName evidence="2">DUF3450 domain-containing protein</fullName>
    </submittedName>
</protein>
<dbReference type="Pfam" id="PF11932">
    <property type="entry name" value="DUF3450"/>
    <property type="match status" value="1"/>
</dbReference>